<feature type="transmembrane region" description="Helical" evidence="7">
    <location>
        <begin position="12"/>
        <end position="34"/>
    </location>
</feature>
<dbReference type="AlphaFoldDB" id="A0A926DRG5"/>
<dbReference type="PIRSF" id="PIRSF006091">
    <property type="entry name" value="E_trnsport_RnfG"/>
    <property type="match status" value="1"/>
</dbReference>
<dbReference type="HAMAP" id="MF_00479">
    <property type="entry name" value="RsxG_RnfG"/>
    <property type="match status" value="1"/>
</dbReference>
<evidence type="ECO:0000256" key="4">
    <source>
        <dbReference type="ARBA" id="ARBA00022643"/>
    </source>
</evidence>
<evidence type="ECO:0000256" key="3">
    <source>
        <dbReference type="ARBA" id="ARBA00022630"/>
    </source>
</evidence>
<comment type="function">
    <text evidence="6">Part of a membrane-bound complex that couples electron transfer with translocation of ions across the membrane.</text>
</comment>
<evidence type="ECO:0000256" key="6">
    <source>
        <dbReference type="HAMAP-Rule" id="MF_00479"/>
    </source>
</evidence>
<feature type="modified residue" description="FMN phosphoryl threonine" evidence="6">
    <location>
        <position position="166"/>
    </location>
</feature>
<evidence type="ECO:0000256" key="7">
    <source>
        <dbReference type="SAM" id="Phobius"/>
    </source>
</evidence>
<reference evidence="9" key="1">
    <citation type="submission" date="2020-08" db="EMBL/GenBank/DDBJ databases">
        <title>Genome public.</title>
        <authorList>
            <person name="Liu C."/>
            <person name="Sun Q."/>
        </authorList>
    </citation>
    <scope>NUCLEOTIDE SEQUENCE</scope>
    <source>
        <strain evidence="9">NSJ-32</strain>
    </source>
</reference>
<name>A0A926DRG5_9FIRM</name>
<dbReference type="PANTHER" id="PTHR36118">
    <property type="entry name" value="ION-TRANSLOCATING OXIDOREDUCTASE COMPLEX SUBUNIT G"/>
    <property type="match status" value="1"/>
</dbReference>
<comment type="subcellular location">
    <subcellularLocation>
        <location evidence="6">Cell membrane</location>
        <topology evidence="6">Single-pass membrane protein</topology>
    </subcellularLocation>
</comment>
<dbReference type="EC" id="7.-.-.-" evidence="6"/>
<gene>
    <name evidence="6" type="primary">rnfG</name>
    <name evidence="9" type="ORF">H8730_06685</name>
</gene>
<keyword evidence="6 7" id="KW-0472">Membrane</keyword>
<dbReference type="InterPro" id="IPR010209">
    <property type="entry name" value="Ion_transpt_RnfG/RsxG"/>
</dbReference>
<protein>
    <recommendedName>
        <fullName evidence="6">Ion-translocating oxidoreductase complex subunit G</fullName>
        <ecNumber evidence="6">7.-.-.-</ecNumber>
    </recommendedName>
    <alternativeName>
        <fullName evidence="6">Rnf electron transport complex subunit G</fullName>
    </alternativeName>
</protein>
<dbReference type="Pfam" id="PF04205">
    <property type="entry name" value="FMN_bind"/>
    <property type="match status" value="1"/>
</dbReference>
<dbReference type="Proteomes" id="UP000657006">
    <property type="component" value="Unassembled WGS sequence"/>
</dbReference>
<dbReference type="GO" id="GO:0010181">
    <property type="term" value="F:FMN binding"/>
    <property type="evidence" value="ECO:0007669"/>
    <property type="project" value="InterPro"/>
</dbReference>
<comment type="subunit">
    <text evidence="6">The complex is composed of six subunits: RnfA, RnfB, RnfC, RnfD, RnfE and RnfG.</text>
</comment>
<dbReference type="NCBIfam" id="TIGR01947">
    <property type="entry name" value="rnfG"/>
    <property type="match status" value="1"/>
</dbReference>
<evidence type="ECO:0000256" key="2">
    <source>
        <dbReference type="ARBA" id="ARBA00022553"/>
    </source>
</evidence>
<organism evidence="9 10">
    <name type="scientific">Bianquea renquensis</name>
    <dbReference type="NCBI Taxonomy" id="2763661"/>
    <lineage>
        <taxon>Bacteria</taxon>
        <taxon>Bacillati</taxon>
        <taxon>Bacillota</taxon>
        <taxon>Clostridia</taxon>
        <taxon>Eubacteriales</taxon>
        <taxon>Bianqueaceae</taxon>
        <taxon>Bianquea</taxon>
    </lineage>
</organism>
<feature type="domain" description="FMN-binding" evidence="8">
    <location>
        <begin position="94"/>
        <end position="183"/>
    </location>
</feature>
<sequence>MSKVTGLLKNDLVRLGAILFLITAIAGCCLGFVYESTKDVIADKKEEVNQRAYAKVLPDAGVLTKLEVQPDQKAVLEVYRAENGGVAMKVMGTGYGGDMEMAVGIDADGNVTGVSIISHGETPGLGAKATEADFIDQYSGKNAKETLTVVKGDAAENEISAISGATITSRGVTEGVNEALQYYTVYLKEGN</sequence>
<keyword evidence="3 6" id="KW-0285">Flavoprotein</keyword>
<keyword evidence="1 6" id="KW-0813">Transport</keyword>
<keyword evidence="10" id="KW-1185">Reference proteome</keyword>
<dbReference type="GO" id="GO:0009055">
    <property type="term" value="F:electron transfer activity"/>
    <property type="evidence" value="ECO:0007669"/>
    <property type="project" value="InterPro"/>
</dbReference>
<evidence type="ECO:0000313" key="10">
    <source>
        <dbReference type="Proteomes" id="UP000657006"/>
    </source>
</evidence>
<evidence type="ECO:0000256" key="1">
    <source>
        <dbReference type="ARBA" id="ARBA00022448"/>
    </source>
</evidence>
<dbReference type="InterPro" id="IPR007329">
    <property type="entry name" value="FMN-bd"/>
</dbReference>
<dbReference type="SMART" id="SM00900">
    <property type="entry name" value="FMN_bind"/>
    <property type="match status" value="1"/>
</dbReference>
<keyword evidence="6" id="KW-1003">Cell membrane</keyword>
<dbReference type="PROSITE" id="PS51257">
    <property type="entry name" value="PROKAR_LIPOPROTEIN"/>
    <property type="match status" value="1"/>
</dbReference>
<keyword evidence="2 6" id="KW-0597">Phosphoprotein</keyword>
<evidence type="ECO:0000256" key="5">
    <source>
        <dbReference type="ARBA" id="ARBA00022982"/>
    </source>
</evidence>
<comment type="similarity">
    <text evidence="6">Belongs to the RnfG family.</text>
</comment>
<keyword evidence="4 6" id="KW-0288">FMN</keyword>
<dbReference type="GO" id="GO:0005886">
    <property type="term" value="C:plasma membrane"/>
    <property type="evidence" value="ECO:0007669"/>
    <property type="project" value="UniProtKB-SubCell"/>
</dbReference>
<keyword evidence="6" id="KW-1278">Translocase</keyword>
<keyword evidence="6 7" id="KW-0812">Transmembrane</keyword>
<dbReference type="EMBL" id="JACRSQ010000007">
    <property type="protein sequence ID" value="MBC8543226.1"/>
    <property type="molecule type" value="Genomic_DNA"/>
</dbReference>
<evidence type="ECO:0000259" key="8">
    <source>
        <dbReference type="SMART" id="SM00900"/>
    </source>
</evidence>
<comment type="caution">
    <text evidence="9">The sequence shown here is derived from an EMBL/GenBank/DDBJ whole genome shotgun (WGS) entry which is preliminary data.</text>
</comment>
<dbReference type="PANTHER" id="PTHR36118:SF1">
    <property type="entry name" value="ION-TRANSLOCATING OXIDOREDUCTASE COMPLEX SUBUNIT G"/>
    <property type="match status" value="1"/>
</dbReference>
<accession>A0A926DRG5</accession>
<proteinExistence type="inferred from homology"/>
<dbReference type="GO" id="GO:0022900">
    <property type="term" value="P:electron transport chain"/>
    <property type="evidence" value="ECO:0007669"/>
    <property type="project" value="UniProtKB-UniRule"/>
</dbReference>
<evidence type="ECO:0000313" key="9">
    <source>
        <dbReference type="EMBL" id="MBC8543226.1"/>
    </source>
</evidence>
<keyword evidence="6 7" id="KW-1133">Transmembrane helix</keyword>
<keyword evidence="5 6" id="KW-0249">Electron transport</keyword>
<comment type="cofactor">
    <cofactor evidence="6">
        <name>FMN</name>
        <dbReference type="ChEBI" id="CHEBI:58210"/>
    </cofactor>
</comment>